<proteinExistence type="predicted"/>
<keyword evidence="2" id="KW-1185">Reference proteome</keyword>
<dbReference type="Gene3D" id="1.10.10.2790">
    <property type="match status" value="1"/>
</dbReference>
<protein>
    <submittedName>
        <fullName evidence="1">Uncharacterized protein</fullName>
    </submittedName>
</protein>
<comment type="caution">
    <text evidence="1">The sequence shown here is derived from an EMBL/GenBank/DDBJ whole genome shotgun (WGS) entry which is preliminary data.</text>
</comment>
<evidence type="ECO:0000313" key="1">
    <source>
        <dbReference type="EMBL" id="TYL37893.1"/>
    </source>
</evidence>
<dbReference type="Proteomes" id="UP000766904">
    <property type="component" value="Unassembled WGS sequence"/>
</dbReference>
<dbReference type="AlphaFoldDB" id="A0A8J8Q3P2"/>
<accession>A0A8J8Q3P2</accession>
<dbReference type="EMBL" id="PHNJ01000007">
    <property type="protein sequence ID" value="TYL37893.1"/>
    <property type="molecule type" value="Genomic_DNA"/>
</dbReference>
<evidence type="ECO:0000313" key="2">
    <source>
        <dbReference type="Proteomes" id="UP000766904"/>
    </source>
</evidence>
<gene>
    <name evidence="1" type="ORF">CV102_14280</name>
</gene>
<organism evidence="1 2">
    <name type="scientific">Natronococcus pandeyae</name>
    <dbReference type="NCBI Taxonomy" id="2055836"/>
    <lineage>
        <taxon>Archaea</taxon>
        <taxon>Methanobacteriati</taxon>
        <taxon>Methanobacteriota</taxon>
        <taxon>Stenosarchaea group</taxon>
        <taxon>Halobacteria</taxon>
        <taxon>Halobacteriales</taxon>
        <taxon>Natrialbaceae</taxon>
        <taxon>Natronococcus</taxon>
    </lineage>
</organism>
<reference evidence="1" key="1">
    <citation type="submission" date="2017-11" db="EMBL/GenBank/DDBJ databases">
        <authorList>
            <person name="Kajale S.C."/>
            <person name="Sharma A."/>
        </authorList>
    </citation>
    <scope>NUCLEOTIDE SEQUENCE</scope>
    <source>
        <strain evidence="1">LS1_42</strain>
    </source>
</reference>
<name>A0A8J8Q3P2_9EURY</name>
<sequence>MPTHIKLYGEKGERFEQIQAELERELGYEPTNPEVIGFLMYAYGNALETVDTLTGEKSEQEAPVRER</sequence>